<feature type="transmembrane region" description="Helical" evidence="1">
    <location>
        <begin position="80"/>
        <end position="99"/>
    </location>
</feature>
<keyword evidence="1" id="KW-0472">Membrane</keyword>
<keyword evidence="4" id="KW-1185">Reference proteome</keyword>
<dbReference type="EMBL" id="JACSQD010000005">
    <property type="protein sequence ID" value="MBD7996079.1"/>
    <property type="molecule type" value="Genomic_DNA"/>
</dbReference>
<evidence type="ECO:0000313" key="3">
    <source>
        <dbReference type="EMBL" id="MBD7996079.1"/>
    </source>
</evidence>
<dbReference type="InterPro" id="IPR006976">
    <property type="entry name" value="VanZ-like"/>
</dbReference>
<sequence length="141" mass="15302">MVLWLCALSTAGALTAVLLNPTPVDRPVYGDVLKALAWLQTRGLPGWVTYADVERLANVALFILPGLLAALLLPGRRWWLALALCLGLSAAMELAQYLFLPERSASSVDVLLNGAGALIGVVLGSALRNLGRNRRRRPRRY</sequence>
<feature type="domain" description="VanZ-like" evidence="2">
    <location>
        <begin position="50"/>
        <end position="125"/>
    </location>
</feature>
<dbReference type="RefSeq" id="WP_191808357.1">
    <property type="nucleotide sequence ID" value="NZ_JACSQD010000005.1"/>
</dbReference>
<evidence type="ECO:0000256" key="1">
    <source>
        <dbReference type="SAM" id="Phobius"/>
    </source>
</evidence>
<evidence type="ECO:0000259" key="2">
    <source>
        <dbReference type="Pfam" id="PF04892"/>
    </source>
</evidence>
<dbReference type="Proteomes" id="UP000609874">
    <property type="component" value="Unassembled WGS sequence"/>
</dbReference>
<protein>
    <submittedName>
        <fullName evidence="3">VanZ family protein</fullName>
    </submittedName>
</protein>
<feature type="transmembrane region" description="Helical" evidence="1">
    <location>
        <begin position="56"/>
        <end position="73"/>
    </location>
</feature>
<proteinExistence type="predicted"/>
<evidence type="ECO:0000313" key="4">
    <source>
        <dbReference type="Proteomes" id="UP000609874"/>
    </source>
</evidence>
<gene>
    <name evidence="3" type="ORF">H9639_12295</name>
</gene>
<feature type="transmembrane region" description="Helical" evidence="1">
    <location>
        <begin position="111"/>
        <end position="131"/>
    </location>
</feature>
<comment type="caution">
    <text evidence="3">The sequence shown here is derived from an EMBL/GenBank/DDBJ whole genome shotgun (WGS) entry which is preliminary data.</text>
</comment>
<accession>A0ABR8UU35</accession>
<keyword evidence="1" id="KW-0812">Transmembrane</keyword>
<name>A0ABR8UU35_9MICC</name>
<dbReference type="Pfam" id="PF04892">
    <property type="entry name" value="VanZ"/>
    <property type="match status" value="1"/>
</dbReference>
<reference evidence="3 4" key="1">
    <citation type="submission" date="2020-08" db="EMBL/GenBank/DDBJ databases">
        <title>A Genomic Blueprint of the Chicken Gut Microbiome.</title>
        <authorList>
            <person name="Gilroy R."/>
            <person name="Ravi A."/>
            <person name="Getino M."/>
            <person name="Pursley I."/>
            <person name="Horton D.L."/>
            <person name="Alikhan N.-F."/>
            <person name="Baker D."/>
            <person name="Gharbi K."/>
            <person name="Hall N."/>
            <person name="Watson M."/>
            <person name="Adriaenssens E.M."/>
            <person name="Foster-Nyarko E."/>
            <person name="Jarju S."/>
            <person name="Secka A."/>
            <person name="Antonio M."/>
            <person name="Oren A."/>
            <person name="Chaudhuri R."/>
            <person name="La Ragione R.M."/>
            <person name="Hildebrand F."/>
            <person name="Pallen M.J."/>
        </authorList>
    </citation>
    <scope>NUCLEOTIDE SEQUENCE [LARGE SCALE GENOMIC DNA]</scope>
    <source>
        <strain evidence="3 4">Sa2CUA1</strain>
    </source>
</reference>
<keyword evidence="1" id="KW-1133">Transmembrane helix</keyword>
<organism evidence="3 4">
    <name type="scientific">Arthrobacter gallicola</name>
    <dbReference type="NCBI Taxonomy" id="2762225"/>
    <lineage>
        <taxon>Bacteria</taxon>
        <taxon>Bacillati</taxon>
        <taxon>Actinomycetota</taxon>
        <taxon>Actinomycetes</taxon>
        <taxon>Micrococcales</taxon>
        <taxon>Micrococcaceae</taxon>
        <taxon>Arthrobacter</taxon>
    </lineage>
</organism>